<dbReference type="Gene3D" id="1.25.40.20">
    <property type="entry name" value="Ankyrin repeat-containing domain"/>
    <property type="match status" value="1"/>
</dbReference>
<dbReference type="SUPFAM" id="SSF48403">
    <property type="entry name" value="Ankyrin repeat"/>
    <property type="match status" value="1"/>
</dbReference>
<evidence type="ECO:0000256" key="2">
    <source>
        <dbReference type="ARBA" id="ARBA00023043"/>
    </source>
</evidence>
<dbReference type="PANTHER" id="PTHR24198">
    <property type="entry name" value="ANKYRIN REPEAT AND PROTEIN KINASE DOMAIN-CONTAINING PROTEIN"/>
    <property type="match status" value="1"/>
</dbReference>
<evidence type="ECO:0000313" key="3">
    <source>
        <dbReference type="EMBL" id="EKC37795.1"/>
    </source>
</evidence>
<dbReference type="EMBL" id="JH816389">
    <property type="protein sequence ID" value="EKC37795.1"/>
    <property type="molecule type" value="Genomic_DNA"/>
</dbReference>
<reference evidence="3" key="1">
    <citation type="journal article" date="2012" name="Nature">
        <title>The oyster genome reveals stress adaptation and complexity of shell formation.</title>
        <authorList>
            <person name="Zhang G."/>
            <person name="Fang X."/>
            <person name="Guo X."/>
            <person name="Li L."/>
            <person name="Luo R."/>
            <person name="Xu F."/>
            <person name="Yang P."/>
            <person name="Zhang L."/>
            <person name="Wang X."/>
            <person name="Qi H."/>
            <person name="Xiong Z."/>
            <person name="Que H."/>
            <person name="Xie Y."/>
            <person name="Holland P.W."/>
            <person name="Paps J."/>
            <person name="Zhu Y."/>
            <person name="Wu F."/>
            <person name="Chen Y."/>
            <person name="Wang J."/>
            <person name="Peng C."/>
            <person name="Meng J."/>
            <person name="Yang L."/>
            <person name="Liu J."/>
            <person name="Wen B."/>
            <person name="Zhang N."/>
            <person name="Huang Z."/>
            <person name="Zhu Q."/>
            <person name="Feng Y."/>
            <person name="Mount A."/>
            <person name="Hedgecock D."/>
            <person name="Xu Z."/>
            <person name="Liu Y."/>
            <person name="Domazet-Loso T."/>
            <person name="Du Y."/>
            <person name="Sun X."/>
            <person name="Zhang S."/>
            <person name="Liu B."/>
            <person name="Cheng P."/>
            <person name="Jiang X."/>
            <person name="Li J."/>
            <person name="Fan D."/>
            <person name="Wang W."/>
            <person name="Fu W."/>
            <person name="Wang T."/>
            <person name="Wang B."/>
            <person name="Zhang J."/>
            <person name="Peng Z."/>
            <person name="Li Y."/>
            <person name="Li N."/>
            <person name="Wang J."/>
            <person name="Chen M."/>
            <person name="He Y."/>
            <person name="Tan F."/>
            <person name="Song X."/>
            <person name="Zheng Q."/>
            <person name="Huang R."/>
            <person name="Yang H."/>
            <person name="Du X."/>
            <person name="Chen L."/>
            <person name="Yang M."/>
            <person name="Gaffney P.M."/>
            <person name="Wang S."/>
            <person name="Luo L."/>
            <person name="She Z."/>
            <person name="Ming Y."/>
            <person name="Huang W."/>
            <person name="Zhang S."/>
            <person name="Huang B."/>
            <person name="Zhang Y."/>
            <person name="Qu T."/>
            <person name="Ni P."/>
            <person name="Miao G."/>
            <person name="Wang J."/>
            <person name="Wang Q."/>
            <person name="Steinberg C.E."/>
            <person name="Wang H."/>
            <person name="Li N."/>
            <person name="Qian L."/>
            <person name="Zhang G."/>
            <person name="Li Y."/>
            <person name="Yang H."/>
            <person name="Liu X."/>
            <person name="Wang J."/>
            <person name="Yin Y."/>
            <person name="Wang J."/>
        </authorList>
    </citation>
    <scope>NUCLEOTIDE SEQUENCE [LARGE SCALE GENOMIC DNA]</scope>
    <source>
        <strain evidence="3">05x7-T-G4-1.051#20</strain>
    </source>
</reference>
<dbReference type="AlphaFoldDB" id="K1R9D1"/>
<dbReference type="PROSITE" id="PS50088">
    <property type="entry name" value="ANK_REPEAT"/>
    <property type="match status" value="2"/>
</dbReference>
<dbReference type="PANTHER" id="PTHR24198:SF194">
    <property type="entry name" value="INVERSIN-A"/>
    <property type="match status" value="1"/>
</dbReference>
<dbReference type="HOGENOM" id="CLU_1817637_0_0_1"/>
<evidence type="ECO:0000256" key="1">
    <source>
        <dbReference type="ARBA" id="ARBA00022737"/>
    </source>
</evidence>
<dbReference type="InterPro" id="IPR002110">
    <property type="entry name" value="Ankyrin_rpt"/>
</dbReference>
<keyword evidence="1" id="KW-0677">Repeat</keyword>
<dbReference type="PROSITE" id="PS50297">
    <property type="entry name" value="ANK_REP_REGION"/>
    <property type="match status" value="2"/>
</dbReference>
<protein>
    <submittedName>
        <fullName evidence="3">Ankyrin-3</fullName>
    </submittedName>
</protein>
<proteinExistence type="predicted"/>
<dbReference type="PRINTS" id="PR01415">
    <property type="entry name" value="ANKYRIN"/>
</dbReference>
<organism evidence="3">
    <name type="scientific">Magallana gigas</name>
    <name type="common">Pacific oyster</name>
    <name type="synonym">Crassostrea gigas</name>
    <dbReference type="NCBI Taxonomy" id="29159"/>
    <lineage>
        <taxon>Eukaryota</taxon>
        <taxon>Metazoa</taxon>
        <taxon>Spiralia</taxon>
        <taxon>Lophotrochozoa</taxon>
        <taxon>Mollusca</taxon>
        <taxon>Bivalvia</taxon>
        <taxon>Autobranchia</taxon>
        <taxon>Pteriomorphia</taxon>
        <taxon>Ostreida</taxon>
        <taxon>Ostreoidea</taxon>
        <taxon>Ostreidae</taxon>
        <taxon>Magallana</taxon>
    </lineage>
</organism>
<accession>K1R9D1</accession>
<dbReference type="InParanoid" id="K1R9D1"/>
<dbReference type="Pfam" id="PF12796">
    <property type="entry name" value="Ank_2"/>
    <property type="match status" value="1"/>
</dbReference>
<name>K1R9D1_MAGGI</name>
<dbReference type="SMART" id="SM00248">
    <property type="entry name" value="ANK"/>
    <property type="match status" value="3"/>
</dbReference>
<sequence>MNPINDKTNWNLVAIIVLGTFVPICLILVTYIYCKNINLCMKNGIGPLYIACQNGYKNIVELLLSKDANINVCTEKGISPLFIASQSQQESIVELLLSKGADINLCSKDGTTPLDIASQQRHKNILNFLQNNGGKHGYVKTA</sequence>
<dbReference type="InterPro" id="IPR036770">
    <property type="entry name" value="Ankyrin_rpt-contain_sf"/>
</dbReference>
<keyword evidence="2" id="KW-0040">ANK repeat</keyword>
<gene>
    <name evidence="3" type="ORF">CGI_10017554</name>
</gene>